<dbReference type="Gene3D" id="3.30.240.20">
    <property type="entry name" value="bsu07140 like domains"/>
    <property type="match status" value="1"/>
</dbReference>
<dbReference type="InterPro" id="IPR007353">
    <property type="entry name" value="DUF421"/>
</dbReference>
<evidence type="ECO:0000256" key="5">
    <source>
        <dbReference type="ARBA" id="ARBA00022989"/>
    </source>
</evidence>
<dbReference type="PANTHER" id="PTHR34582:SF6">
    <property type="entry name" value="UPF0702 TRANSMEMBRANE PROTEIN YCAP"/>
    <property type="match status" value="1"/>
</dbReference>
<feature type="transmembrane region" description="Helical" evidence="7">
    <location>
        <begin position="67"/>
        <end position="87"/>
    </location>
</feature>
<evidence type="ECO:0000256" key="2">
    <source>
        <dbReference type="ARBA" id="ARBA00006448"/>
    </source>
</evidence>
<feature type="domain" description="YetF C-terminal" evidence="8">
    <location>
        <begin position="90"/>
        <end position="158"/>
    </location>
</feature>
<name>A0ABP5SRE9_9PSEU</name>
<comment type="similarity">
    <text evidence="2">Belongs to the UPF0702 family.</text>
</comment>
<evidence type="ECO:0000259" key="8">
    <source>
        <dbReference type="Pfam" id="PF04239"/>
    </source>
</evidence>
<sequence length="189" mass="20057">MWAQLGSSWNTISVVVVSTVSVYLALILFSRIAGLRSFAEMTNFDLAATVIFGSMAATTAVSTSTSLVQGVVALAVLFVVQALIAYLRRRKRVERAMDSRPLLLMDGPEVLTENLARARMTDDDLRSKLRLAGVARVEQVAAVVLETTGMVSVIAVDGQGRSLDPALLQSVNGADRLRAASAEGNSSGS</sequence>
<protein>
    <submittedName>
        <fullName evidence="9">DUF421 domain-containing protein</fullName>
    </submittedName>
</protein>
<reference evidence="10" key="1">
    <citation type="journal article" date="2019" name="Int. J. Syst. Evol. Microbiol.">
        <title>The Global Catalogue of Microorganisms (GCM) 10K type strain sequencing project: providing services to taxonomists for standard genome sequencing and annotation.</title>
        <authorList>
            <consortium name="The Broad Institute Genomics Platform"/>
            <consortium name="The Broad Institute Genome Sequencing Center for Infectious Disease"/>
            <person name="Wu L."/>
            <person name="Ma J."/>
        </authorList>
    </citation>
    <scope>NUCLEOTIDE SEQUENCE [LARGE SCALE GENOMIC DNA]</scope>
    <source>
        <strain evidence="10">JCM 16221</strain>
    </source>
</reference>
<keyword evidence="5 7" id="KW-1133">Transmembrane helix</keyword>
<keyword evidence="10" id="KW-1185">Reference proteome</keyword>
<organism evidence="9 10">
    <name type="scientific">Saccharopolyspora halophila</name>
    <dbReference type="NCBI Taxonomy" id="405551"/>
    <lineage>
        <taxon>Bacteria</taxon>
        <taxon>Bacillati</taxon>
        <taxon>Actinomycetota</taxon>
        <taxon>Actinomycetes</taxon>
        <taxon>Pseudonocardiales</taxon>
        <taxon>Pseudonocardiaceae</taxon>
        <taxon>Saccharopolyspora</taxon>
    </lineage>
</organism>
<keyword evidence="3" id="KW-1003">Cell membrane</keyword>
<comment type="subcellular location">
    <subcellularLocation>
        <location evidence="1">Cell membrane</location>
        <topology evidence="1">Multi-pass membrane protein</topology>
    </subcellularLocation>
</comment>
<dbReference type="EMBL" id="BAAARA010000003">
    <property type="protein sequence ID" value="GAA2337045.1"/>
    <property type="molecule type" value="Genomic_DNA"/>
</dbReference>
<keyword evidence="6 7" id="KW-0472">Membrane</keyword>
<dbReference type="InterPro" id="IPR023090">
    <property type="entry name" value="UPF0702_alpha/beta_dom_sf"/>
</dbReference>
<evidence type="ECO:0000256" key="7">
    <source>
        <dbReference type="SAM" id="Phobius"/>
    </source>
</evidence>
<evidence type="ECO:0000313" key="9">
    <source>
        <dbReference type="EMBL" id="GAA2337045.1"/>
    </source>
</evidence>
<proteinExistence type="inferred from homology"/>
<evidence type="ECO:0000256" key="3">
    <source>
        <dbReference type="ARBA" id="ARBA00022475"/>
    </source>
</evidence>
<keyword evidence="4 7" id="KW-0812">Transmembrane</keyword>
<gene>
    <name evidence="9" type="ORF">GCM10009854_11400</name>
</gene>
<evidence type="ECO:0000313" key="10">
    <source>
        <dbReference type="Proteomes" id="UP001501218"/>
    </source>
</evidence>
<comment type="caution">
    <text evidence="9">The sequence shown here is derived from an EMBL/GenBank/DDBJ whole genome shotgun (WGS) entry which is preliminary data.</text>
</comment>
<accession>A0ABP5SRE9</accession>
<evidence type="ECO:0000256" key="4">
    <source>
        <dbReference type="ARBA" id="ARBA00022692"/>
    </source>
</evidence>
<evidence type="ECO:0000256" key="1">
    <source>
        <dbReference type="ARBA" id="ARBA00004651"/>
    </source>
</evidence>
<dbReference type="RefSeq" id="WP_344127353.1">
    <property type="nucleotide sequence ID" value="NZ_BAAARA010000003.1"/>
</dbReference>
<dbReference type="Pfam" id="PF04239">
    <property type="entry name" value="DUF421"/>
    <property type="match status" value="1"/>
</dbReference>
<evidence type="ECO:0000256" key="6">
    <source>
        <dbReference type="ARBA" id="ARBA00023136"/>
    </source>
</evidence>
<dbReference type="Proteomes" id="UP001501218">
    <property type="component" value="Unassembled WGS sequence"/>
</dbReference>
<dbReference type="PANTHER" id="PTHR34582">
    <property type="entry name" value="UPF0702 TRANSMEMBRANE PROTEIN YCAP"/>
    <property type="match status" value="1"/>
</dbReference>
<feature type="transmembrane region" description="Helical" evidence="7">
    <location>
        <begin position="12"/>
        <end position="32"/>
    </location>
</feature>